<reference evidence="1 2" key="1">
    <citation type="submission" date="2018-12" db="EMBL/GenBank/DDBJ databases">
        <authorList>
            <person name="Betsko A.J."/>
            <person name="Stoner T.H."/>
            <person name="Garlena R.A."/>
            <person name="Russell D.A."/>
            <person name="Pope W.H."/>
            <person name="Jacobs-Sera D."/>
            <person name="Hatfull G.F."/>
        </authorList>
    </citation>
    <scope>NUCLEOTIDE SEQUENCE [LARGE SCALE GENOMIC DNA]</scope>
</reference>
<evidence type="ECO:0000313" key="1">
    <source>
        <dbReference type="EMBL" id="AZS07401.1"/>
    </source>
</evidence>
<evidence type="ECO:0000313" key="2">
    <source>
        <dbReference type="Proteomes" id="UP000287876"/>
    </source>
</evidence>
<sequence length="53" mass="6185">MDITHRLTFPMTREFARRVLVASAVVTNRLTAEYLDEHLEPIKEPEPLLGMYL</sequence>
<dbReference type="Proteomes" id="UP000287876">
    <property type="component" value="Segment"/>
</dbReference>
<organism evidence="1 2">
    <name type="scientific">Mycobacterium phage Duke13</name>
    <dbReference type="NCBI Taxonomy" id="2499038"/>
    <lineage>
        <taxon>Viruses</taxon>
        <taxon>Duplodnaviria</taxon>
        <taxon>Heunggongvirae</taxon>
        <taxon>Uroviricota</taxon>
        <taxon>Caudoviricetes</taxon>
        <taxon>Omegavirus</taxon>
        <taxon>Omegavirus baka</taxon>
    </lineage>
</organism>
<dbReference type="EMBL" id="MK279849">
    <property type="protein sequence ID" value="AZS07401.1"/>
    <property type="molecule type" value="Genomic_DNA"/>
</dbReference>
<gene>
    <name evidence="1" type="primary">61</name>
    <name evidence="1" type="ORF">PBI_DUKE13_61</name>
</gene>
<proteinExistence type="predicted"/>
<accession>A0A3S9UAT3</accession>
<name>A0A3S9UAT3_9CAUD</name>
<protein>
    <submittedName>
        <fullName evidence="1">Uncharacterized protein</fullName>
    </submittedName>
</protein>